<protein>
    <recommendedName>
        <fullName evidence="4">MATA-HMG</fullName>
    </recommendedName>
</protein>
<evidence type="ECO:0000313" key="3">
    <source>
        <dbReference type="Proteomes" id="UP000022910"/>
    </source>
</evidence>
<dbReference type="AlphaFoldDB" id="A0A015K6M1"/>
<dbReference type="SUPFAM" id="SSF47095">
    <property type="entry name" value="HMG-box"/>
    <property type="match status" value="1"/>
</dbReference>
<accession>A0A015K6M1</accession>
<evidence type="ECO:0000256" key="1">
    <source>
        <dbReference type="SAM" id="MobiDB-lite"/>
    </source>
</evidence>
<reference evidence="2 3" key="1">
    <citation type="submission" date="2014-02" db="EMBL/GenBank/DDBJ databases">
        <title>Single nucleus genome sequencing reveals high similarity among nuclei of an endomycorrhizal fungus.</title>
        <authorList>
            <person name="Lin K."/>
            <person name="Geurts R."/>
            <person name="Zhang Z."/>
            <person name="Limpens E."/>
            <person name="Saunders D.G."/>
            <person name="Mu D."/>
            <person name="Pang E."/>
            <person name="Cao H."/>
            <person name="Cha H."/>
            <person name="Lin T."/>
            <person name="Zhou Q."/>
            <person name="Shang Y."/>
            <person name="Li Y."/>
            <person name="Ivanov S."/>
            <person name="Sharma T."/>
            <person name="Velzen R.V."/>
            <person name="Ruijter N.D."/>
            <person name="Aanen D.K."/>
            <person name="Win J."/>
            <person name="Kamoun S."/>
            <person name="Bisseling T."/>
            <person name="Huang S."/>
        </authorList>
    </citation>
    <scope>NUCLEOTIDE SEQUENCE [LARGE SCALE GENOMIC DNA]</scope>
    <source>
        <strain evidence="3">DAOM197198w</strain>
    </source>
</reference>
<dbReference type="InterPro" id="IPR036910">
    <property type="entry name" value="HMG_box_dom_sf"/>
</dbReference>
<name>A0A015K6M1_RHIIW</name>
<organism evidence="2 3">
    <name type="scientific">Rhizophagus irregularis (strain DAOM 197198w)</name>
    <name type="common">Glomus intraradices</name>
    <dbReference type="NCBI Taxonomy" id="1432141"/>
    <lineage>
        <taxon>Eukaryota</taxon>
        <taxon>Fungi</taxon>
        <taxon>Fungi incertae sedis</taxon>
        <taxon>Mucoromycota</taxon>
        <taxon>Glomeromycotina</taxon>
        <taxon>Glomeromycetes</taxon>
        <taxon>Glomerales</taxon>
        <taxon>Glomeraceae</taxon>
        <taxon>Rhizophagus</taxon>
    </lineage>
</organism>
<dbReference type="OrthoDB" id="2318661at2759"/>
<evidence type="ECO:0000313" key="2">
    <source>
        <dbReference type="EMBL" id="EXX75210.1"/>
    </source>
</evidence>
<dbReference type="EMBL" id="JEMT01012501">
    <property type="protein sequence ID" value="EXX75210.1"/>
    <property type="molecule type" value="Genomic_DNA"/>
</dbReference>
<evidence type="ECO:0008006" key="4">
    <source>
        <dbReference type="Google" id="ProtNLM"/>
    </source>
</evidence>
<proteinExistence type="predicted"/>
<keyword evidence="3" id="KW-1185">Reference proteome</keyword>
<comment type="caution">
    <text evidence="2">The sequence shown here is derived from an EMBL/GenBank/DDBJ whole genome shotgun (WGS) entry which is preliminary data.</text>
</comment>
<gene>
    <name evidence="2" type="ORF">RirG_043790</name>
</gene>
<feature type="compositionally biased region" description="Basic and acidic residues" evidence="1">
    <location>
        <begin position="142"/>
        <end position="155"/>
    </location>
</feature>
<dbReference type="Gene3D" id="1.10.30.10">
    <property type="entry name" value="High mobility group box domain"/>
    <property type="match status" value="1"/>
</dbReference>
<feature type="region of interest" description="Disordered" evidence="1">
    <location>
        <begin position="139"/>
        <end position="158"/>
    </location>
</feature>
<dbReference type="SMR" id="A0A015K6M1"/>
<sequence>MSDQIKTNDKPFLDNIINSYVHPYIKPPFPPLIDPKDLISKSIIGNKPNRAPNAFIIYRKMYVREARNEGYCFPMTVLSSMVSQSWEKEPEEVKIYYKKLAKEAFDYRNKLFPKPESKRKKRSNWNVISFEKKTLHPNNEINDEKINDVETKKESTSTPFEMHVSVDNQTDLDFINQISTPDLSHESSTTTSPIIDDWSIDELNTIDFNLRNPNLTSSNENCSYMNSYEQQSFENFQQEIDSYDHFTNQIIDNQLQYYNIFQNHEMFCNEPNEPQSNYCQVNPNILPSSSSPNVLGIFEYHGEELAMNLQSFYSNNLNPIPENTCVNQQFYIPEPFDYYSFY</sequence>
<dbReference type="Proteomes" id="UP000022910">
    <property type="component" value="Unassembled WGS sequence"/>
</dbReference>
<dbReference type="HOGENOM" id="CLU_811694_0_0_1"/>